<dbReference type="EMBL" id="FUYE01000006">
    <property type="protein sequence ID" value="SKA94591.1"/>
    <property type="molecule type" value="Genomic_DNA"/>
</dbReference>
<dbReference type="InterPro" id="IPR036852">
    <property type="entry name" value="Peptidase_S8/S53_dom_sf"/>
</dbReference>
<dbReference type="GO" id="GO:0006508">
    <property type="term" value="P:proteolysis"/>
    <property type="evidence" value="ECO:0007669"/>
    <property type="project" value="UniProtKB-KW"/>
</dbReference>
<dbReference type="STRING" id="48467.SAMN02745166_02186"/>
<feature type="active site" description="Charge relay system" evidence="5 6">
    <location>
        <position position="171"/>
    </location>
</feature>
<dbReference type="PANTHER" id="PTHR43806:SF11">
    <property type="entry name" value="CEREVISIN-RELATED"/>
    <property type="match status" value="1"/>
</dbReference>
<feature type="active site" description="Charge relay system" evidence="5 6">
    <location>
        <position position="603"/>
    </location>
</feature>
<protein>
    <submittedName>
        <fullName evidence="9">Subtilase family protein</fullName>
    </submittedName>
</protein>
<proteinExistence type="inferred from homology"/>
<dbReference type="SUPFAM" id="SSF52743">
    <property type="entry name" value="Subtilisin-like"/>
    <property type="match status" value="1"/>
</dbReference>
<dbReference type="InterPro" id="IPR050131">
    <property type="entry name" value="Peptidase_S8_subtilisin-like"/>
</dbReference>
<name>A0A1T4XZW1_9BACT</name>
<dbReference type="Gene3D" id="3.40.50.200">
    <property type="entry name" value="Peptidase S8/S53 domain"/>
    <property type="match status" value="1"/>
</dbReference>
<dbReference type="AlphaFoldDB" id="A0A1T4XZW1"/>
<feature type="domain" description="Peptidase S8/S53" evidence="8">
    <location>
        <begin position="533"/>
        <end position="644"/>
    </location>
</feature>
<evidence type="ECO:0000256" key="3">
    <source>
        <dbReference type="ARBA" id="ARBA00022801"/>
    </source>
</evidence>
<dbReference type="InterPro" id="IPR015500">
    <property type="entry name" value="Peptidase_S8_subtilisin-rel"/>
</dbReference>
<comment type="similarity">
    <text evidence="1 6 7">Belongs to the peptidase S8 family.</text>
</comment>
<evidence type="ECO:0000256" key="6">
    <source>
        <dbReference type="PROSITE-ProRule" id="PRU01240"/>
    </source>
</evidence>
<organism evidence="9 10">
    <name type="scientific">Prosthecobacter debontii</name>
    <dbReference type="NCBI Taxonomy" id="48467"/>
    <lineage>
        <taxon>Bacteria</taxon>
        <taxon>Pseudomonadati</taxon>
        <taxon>Verrucomicrobiota</taxon>
        <taxon>Verrucomicrobiia</taxon>
        <taxon>Verrucomicrobiales</taxon>
        <taxon>Verrucomicrobiaceae</taxon>
        <taxon>Prosthecobacter</taxon>
    </lineage>
</organism>
<dbReference type="InterPro" id="IPR023827">
    <property type="entry name" value="Peptidase_S8_Asp-AS"/>
</dbReference>
<dbReference type="InterPro" id="IPR023828">
    <property type="entry name" value="Peptidase_S8_Ser-AS"/>
</dbReference>
<evidence type="ECO:0000256" key="4">
    <source>
        <dbReference type="ARBA" id="ARBA00022825"/>
    </source>
</evidence>
<dbReference type="PROSITE" id="PS00136">
    <property type="entry name" value="SUBTILASE_ASP"/>
    <property type="match status" value="1"/>
</dbReference>
<dbReference type="Pfam" id="PF00082">
    <property type="entry name" value="Peptidase_S8"/>
    <property type="match status" value="2"/>
</dbReference>
<dbReference type="Proteomes" id="UP000190774">
    <property type="component" value="Unassembled WGS sequence"/>
</dbReference>
<dbReference type="PROSITE" id="PS00137">
    <property type="entry name" value="SUBTILASE_HIS"/>
    <property type="match status" value="1"/>
</dbReference>
<keyword evidence="10" id="KW-1185">Reference proteome</keyword>
<dbReference type="OrthoDB" id="194957at2"/>
<dbReference type="InterPro" id="IPR000209">
    <property type="entry name" value="Peptidase_S8/S53_dom"/>
</dbReference>
<dbReference type="InterPro" id="IPR022398">
    <property type="entry name" value="Peptidase_S8_His-AS"/>
</dbReference>
<keyword evidence="4 6" id="KW-0720">Serine protease</keyword>
<evidence type="ECO:0000313" key="9">
    <source>
        <dbReference type="EMBL" id="SKA94591.1"/>
    </source>
</evidence>
<evidence type="ECO:0000256" key="1">
    <source>
        <dbReference type="ARBA" id="ARBA00011073"/>
    </source>
</evidence>
<feature type="domain" description="Peptidase S8/S53" evidence="8">
    <location>
        <begin position="162"/>
        <end position="393"/>
    </location>
</feature>
<evidence type="ECO:0000256" key="7">
    <source>
        <dbReference type="RuleBase" id="RU003355"/>
    </source>
</evidence>
<feature type="active site" description="Charge relay system" evidence="5 6">
    <location>
        <position position="259"/>
    </location>
</feature>
<gene>
    <name evidence="9" type="ORF">SAMN02745166_02186</name>
</gene>
<evidence type="ECO:0000256" key="2">
    <source>
        <dbReference type="ARBA" id="ARBA00022670"/>
    </source>
</evidence>
<dbReference type="PROSITE" id="PS51892">
    <property type="entry name" value="SUBTILASE"/>
    <property type="match status" value="1"/>
</dbReference>
<dbReference type="GO" id="GO:0004252">
    <property type="term" value="F:serine-type endopeptidase activity"/>
    <property type="evidence" value="ECO:0007669"/>
    <property type="project" value="UniProtKB-UniRule"/>
</dbReference>
<reference evidence="10" key="1">
    <citation type="submission" date="2017-02" db="EMBL/GenBank/DDBJ databases">
        <authorList>
            <person name="Varghese N."/>
            <person name="Submissions S."/>
        </authorList>
    </citation>
    <scope>NUCLEOTIDE SEQUENCE [LARGE SCALE GENOMIC DNA]</scope>
    <source>
        <strain evidence="10">ATCC 700200</strain>
    </source>
</reference>
<accession>A0A1T4XZW1</accession>
<dbReference type="PROSITE" id="PS00138">
    <property type="entry name" value="SUBTILASE_SER"/>
    <property type="match status" value="1"/>
</dbReference>
<dbReference type="PRINTS" id="PR00723">
    <property type="entry name" value="SUBTILISIN"/>
</dbReference>
<dbReference type="RefSeq" id="WP_078813395.1">
    <property type="nucleotide sequence ID" value="NZ_FUYE01000006.1"/>
</dbReference>
<keyword evidence="3 6" id="KW-0378">Hydrolase</keyword>
<dbReference type="Gene3D" id="2.60.120.1290">
    <property type="match status" value="1"/>
</dbReference>
<dbReference type="PANTHER" id="PTHR43806">
    <property type="entry name" value="PEPTIDASE S8"/>
    <property type="match status" value="1"/>
</dbReference>
<evidence type="ECO:0000256" key="5">
    <source>
        <dbReference type="PIRSR" id="PIRSR615500-1"/>
    </source>
</evidence>
<keyword evidence="2 6" id="KW-0645">Protease</keyword>
<evidence type="ECO:0000259" key="8">
    <source>
        <dbReference type="Pfam" id="PF00082"/>
    </source>
</evidence>
<sequence>MSLSIDPFISIHFQDQTESFGPDDAAEVIIEGERSQVAGAEAFAVARECYTEKLTHEEQRARAAQPNVVRITSMVREDQVAVLVRLRSPDWKVDVPGFTRNSQLGDVVAGQATQEAIKILAKDRNVIAIEASRPVAEDGDCIHSIPHVKATLVHAPPIKETGSEALVGIIDSGIDVLHWAFQVRDANGEFIRSRIIGIWDQRSSMPVTPRSATSAGNTAGADYPQDYGRYHSAADIDGYVRSGTVPGDLGRNDYPQDGHGTHVTSIAAGSKFKSAGSYDSKDDQLDFPGGVAPEADIVVVIPKLTAAPGDPASLGYSVSHVDALAFIKETARAAEKPVAVNVSLGMNAGAHDGTSLLELAFDQFSGGGREPGLVIVKSAGNEQTHGGHAEAVVTTGATASIGWSSNSRPRGRDYLEFWFRSADDLDFELWYAPPTSGVLTPVVAVTRATPMASHPLPGGLGVCYLVLERLHHDNGDSRLIVLVRMNQNKALQAAGQWELRITGKSVLTGGGQVHGWVERDNARALRFTTGAVPGKVVSIPGTARTVISVGACDVSTPPNVQSFSSQGPGRDGREKPEVAAPGHDILAAQAGTTVGLVAMPGTSMAAPHVTGAVALLLSHRQKQIQEEIKKGVPLLARKRMLNAAQIRAGLSQCSPHFTGRWDPGLGYGCLDVERLFQIFF</sequence>
<evidence type="ECO:0000313" key="10">
    <source>
        <dbReference type="Proteomes" id="UP000190774"/>
    </source>
</evidence>